<dbReference type="SUPFAM" id="SSF54368">
    <property type="entry name" value="Glutamine synthetase, N-terminal domain"/>
    <property type="match status" value="1"/>
</dbReference>
<dbReference type="InterPro" id="IPR008147">
    <property type="entry name" value="Gln_synt_N"/>
</dbReference>
<dbReference type="Pfam" id="PF00120">
    <property type="entry name" value="Gln-synt_C"/>
    <property type="match status" value="1"/>
</dbReference>
<keyword evidence="3 9" id="KW-0436">Ligase</keyword>
<dbReference type="Gene3D" id="3.30.590.10">
    <property type="entry name" value="Glutamine synthetase/guanido kinase, catalytic domain"/>
    <property type="match status" value="1"/>
</dbReference>
<evidence type="ECO:0000256" key="1">
    <source>
        <dbReference type="ARBA" id="ARBA00001946"/>
    </source>
</evidence>
<keyword evidence="5 9" id="KW-0067">ATP-binding</keyword>
<evidence type="ECO:0000256" key="7">
    <source>
        <dbReference type="PROSITE-ProRule" id="PRU01331"/>
    </source>
</evidence>
<dbReference type="Gene3D" id="3.10.20.70">
    <property type="entry name" value="Glutamine synthetase, N-terminal domain"/>
    <property type="match status" value="1"/>
</dbReference>
<dbReference type="PANTHER" id="PTHR43785">
    <property type="entry name" value="GAMMA-GLUTAMYLPUTRESCINE SYNTHETASE"/>
    <property type="match status" value="1"/>
</dbReference>
<comment type="cofactor">
    <cofactor evidence="1">
        <name>Mg(2+)</name>
        <dbReference type="ChEBI" id="CHEBI:18420"/>
    </cofactor>
</comment>
<dbReference type="GO" id="GO:0004356">
    <property type="term" value="F:glutamine synthetase activity"/>
    <property type="evidence" value="ECO:0007669"/>
    <property type="project" value="UniProtKB-EC"/>
</dbReference>
<dbReference type="InterPro" id="IPR014746">
    <property type="entry name" value="Gln_synth/guanido_kin_cat_dom"/>
</dbReference>
<proteinExistence type="inferred from homology"/>
<evidence type="ECO:0000256" key="8">
    <source>
        <dbReference type="RuleBase" id="RU000384"/>
    </source>
</evidence>
<dbReference type="PROSITE" id="PS00181">
    <property type="entry name" value="GLNA_ATP"/>
    <property type="match status" value="1"/>
</dbReference>
<sequence length="476" mass="54973">MDSILLKSFLEIPYDELESLNLQSKHNRLHITPQKAKDYYLNYLEKEKRLKAVTLGFTDLEGRFHMIDYDKKFFIRSYDNLTFDGSSIRGFSRQAESDLRLVPDWQAFWWLPSDVFGAGKVLMMGDILDRDSKEYEMDTRTMLKKYLAGLKKKSFIVQISNEIEGFLMEGTDAEKKFDETKGFIPASRGGYYHSLPNETLRNFIDTTAETQRALGFENEKDHPEVAPSQFELNYSYSEALIAADQVQLYKLTARQIARNMGMTATFLPKPITGINGNGMHTNLSVLSNGKNNFYDKKGQAQLSDSAWQFIDRILYQASALSLILNSSVNAYRRLDPHFEAPNEIKVSEIDRGAMIRIPLHNEKSARIEIRSVAPDINPYLATYCLIRTGFESESGRKQIQKRPRVSFFPSSIQNAIIQFRQSDWTSKLLGEEFKKRYINLKETQAMRCPESLGTKVKNPEVLFHHEVYNQLLWNDF</sequence>
<dbReference type="Proteomes" id="UP000176376">
    <property type="component" value="Unassembled WGS sequence"/>
</dbReference>
<dbReference type="GO" id="GO:0006542">
    <property type="term" value="P:glutamine biosynthetic process"/>
    <property type="evidence" value="ECO:0007669"/>
    <property type="project" value="InterPro"/>
</dbReference>
<evidence type="ECO:0000256" key="6">
    <source>
        <dbReference type="ARBA" id="ARBA00022842"/>
    </source>
</evidence>
<reference evidence="11 12" key="1">
    <citation type="journal article" date="2016" name="Nat. Commun.">
        <title>Thousands of microbial genomes shed light on interconnected biogeochemical processes in an aquifer system.</title>
        <authorList>
            <person name="Anantharaman K."/>
            <person name="Brown C.T."/>
            <person name="Hug L.A."/>
            <person name="Sharon I."/>
            <person name="Castelle C.J."/>
            <person name="Probst A.J."/>
            <person name="Thomas B.C."/>
            <person name="Singh A."/>
            <person name="Wilkins M.J."/>
            <person name="Karaoz U."/>
            <person name="Brodie E.L."/>
            <person name="Williams K.H."/>
            <person name="Hubbard S.S."/>
            <person name="Banfield J.F."/>
        </authorList>
    </citation>
    <scope>NUCLEOTIDE SEQUENCE [LARGE SCALE GENOMIC DNA]</scope>
</reference>
<dbReference type="EMBL" id="MGAY01000050">
    <property type="protein sequence ID" value="OGK55885.1"/>
    <property type="molecule type" value="Genomic_DNA"/>
</dbReference>
<dbReference type="InterPro" id="IPR008146">
    <property type="entry name" value="Gln_synth_cat_dom"/>
</dbReference>
<evidence type="ECO:0000259" key="10">
    <source>
        <dbReference type="PROSITE" id="PS51987"/>
    </source>
</evidence>
<evidence type="ECO:0000313" key="12">
    <source>
        <dbReference type="Proteomes" id="UP000176376"/>
    </source>
</evidence>
<keyword evidence="6" id="KW-0460">Magnesium</keyword>
<dbReference type="SUPFAM" id="SSF55931">
    <property type="entry name" value="Glutamine synthetase/guanido kinase"/>
    <property type="match status" value="1"/>
</dbReference>
<dbReference type="PROSITE" id="PS00180">
    <property type="entry name" value="GLNA_1"/>
    <property type="match status" value="1"/>
</dbReference>
<evidence type="ECO:0000256" key="9">
    <source>
        <dbReference type="RuleBase" id="RU004356"/>
    </source>
</evidence>
<gene>
    <name evidence="11" type="ORF">A3J15_03620</name>
</gene>
<evidence type="ECO:0000256" key="2">
    <source>
        <dbReference type="ARBA" id="ARBA00009897"/>
    </source>
</evidence>
<evidence type="ECO:0000256" key="3">
    <source>
        <dbReference type="ARBA" id="ARBA00022598"/>
    </source>
</evidence>
<comment type="catalytic activity">
    <reaction evidence="9">
        <text>L-glutamate + NH4(+) + ATP = L-glutamine + ADP + phosphate + H(+)</text>
        <dbReference type="Rhea" id="RHEA:16169"/>
        <dbReference type="ChEBI" id="CHEBI:15378"/>
        <dbReference type="ChEBI" id="CHEBI:28938"/>
        <dbReference type="ChEBI" id="CHEBI:29985"/>
        <dbReference type="ChEBI" id="CHEBI:30616"/>
        <dbReference type="ChEBI" id="CHEBI:43474"/>
        <dbReference type="ChEBI" id="CHEBI:58359"/>
        <dbReference type="ChEBI" id="CHEBI:456216"/>
        <dbReference type="EC" id="6.3.1.2"/>
    </reaction>
</comment>
<evidence type="ECO:0000256" key="5">
    <source>
        <dbReference type="ARBA" id="ARBA00022840"/>
    </source>
</evidence>
<dbReference type="InterPro" id="IPR027303">
    <property type="entry name" value="Gln_synth_gly_rich_site"/>
</dbReference>
<evidence type="ECO:0000256" key="4">
    <source>
        <dbReference type="ARBA" id="ARBA00022741"/>
    </source>
</evidence>
<name>A0A1F7JJU6_9BACT</name>
<dbReference type="Pfam" id="PF03951">
    <property type="entry name" value="Gln-synt_N"/>
    <property type="match status" value="1"/>
</dbReference>
<dbReference type="EC" id="6.3.1.2" evidence="9"/>
<dbReference type="GO" id="GO:0005524">
    <property type="term" value="F:ATP binding"/>
    <property type="evidence" value="ECO:0007669"/>
    <property type="project" value="UniProtKB-KW"/>
</dbReference>
<comment type="caution">
    <text evidence="11">The sequence shown here is derived from an EMBL/GenBank/DDBJ whole genome shotgun (WGS) entry which is preliminary data.</text>
</comment>
<accession>A0A1F7JJU6</accession>
<protein>
    <recommendedName>
        <fullName evidence="9">Glutamine synthetase</fullName>
        <ecNumber evidence="9">6.3.1.2</ecNumber>
    </recommendedName>
</protein>
<dbReference type="SMART" id="SM01230">
    <property type="entry name" value="Gln-synt_C"/>
    <property type="match status" value="1"/>
</dbReference>
<dbReference type="AlphaFoldDB" id="A0A1F7JJU6"/>
<dbReference type="InterPro" id="IPR027302">
    <property type="entry name" value="Gln_synth_N_conserv_site"/>
</dbReference>
<dbReference type="STRING" id="1802074.A3J15_03620"/>
<keyword evidence="4 9" id="KW-0547">Nucleotide-binding</keyword>
<dbReference type="PROSITE" id="PS51987">
    <property type="entry name" value="GS_CATALYTIC"/>
    <property type="match status" value="1"/>
</dbReference>
<dbReference type="InterPro" id="IPR036651">
    <property type="entry name" value="Gln_synt_N_sf"/>
</dbReference>
<comment type="similarity">
    <text evidence="2 7 8">Belongs to the glutamine synthetase family.</text>
</comment>
<dbReference type="PANTHER" id="PTHR43785:SF12">
    <property type="entry name" value="TYPE-1 GLUTAMINE SYNTHETASE 2"/>
    <property type="match status" value="1"/>
</dbReference>
<feature type="domain" description="GS catalytic" evidence="10">
    <location>
        <begin position="139"/>
        <end position="476"/>
    </location>
</feature>
<evidence type="ECO:0000313" key="11">
    <source>
        <dbReference type="EMBL" id="OGK55885.1"/>
    </source>
</evidence>
<organism evidence="11 12">
    <name type="scientific">Candidatus Roizmanbacteria bacterium RIFCSPLOWO2_02_FULL_38_10</name>
    <dbReference type="NCBI Taxonomy" id="1802074"/>
    <lineage>
        <taxon>Bacteria</taxon>
        <taxon>Candidatus Roizmaniibacteriota</taxon>
    </lineage>
</organism>